<feature type="transmembrane region" description="Helical" evidence="1">
    <location>
        <begin position="29"/>
        <end position="48"/>
    </location>
</feature>
<dbReference type="OrthoDB" id="7391824at2"/>
<feature type="transmembrane region" description="Helical" evidence="1">
    <location>
        <begin position="55"/>
        <end position="74"/>
    </location>
</feature>
<keyword evidence="1" id="KW-0812">Transmembrane</keyword>
<reference evidence="2 3" key="1">
    <citation type="submission" date="2018-05" db="EMBL/GenBank/DDBJ databases">
        <title>Description of Sphingomonas pokkalii sp nov, isolated from the rhizosphere of saline tolerant pokkali rice and its draft genome analysis.</title>
        <authorList>
            <person name="Menon R."/>
            <person name="Kumari S."/>
            <person name="Rameshkumar N."/>
        </authorList>
    </citation>
    <scope>NUCLEOTIDE SEQUENCE [LARGE SCALE GENOMIC DNA]</scope>
    <source>
        <strain evidence="2 3">L3B27</strain>
    </source>
</reference>
<dbReference type="AlphaFoldDB" id="A0A2U0SEJ4"/>
<dbReference type="EMBL" id="QENQ01000001">
    <property type="protein sequence ID" value="PVX29783.1"/>
    <property type="molecule type" value="Genomic_DNA"/>
</dbReference>
<keyword evidence="1" id="KW-1133">Transmembrane helix</keyword>
<sequence>MFNALSLLIGLVALPFALVGIIPFPFVPLVNWIAFPIALTGTVVGMLSRGAAGRNLNLLILIISGARLMLTGGFI</sequence>
<dbReference type="RefSeq" id="WP_116469202.1">
    <property type="nucleotide sequence ID" value="NZ_QENQ01000001.1"/>
</dbReference>
<name>A0A2U0SEJ4_9SPHN</name>
<keyword evidence="1" id="KW-0472">Membrane</keyword>
<comment type="caution">
    <text evidence="2">The sequence shown here is derived from an EMBL/GenBank/DDBJ whole genome shotgun (WGS) entry which is preliminary data.</text>
</comment>
<keyword evidence="3" id="KW-1185">Reference proteome</keyword>
<accession>A0A2U0SEJ4</accession>
<evidence type="ECO:0000313" key="3">
    <source>
        <dbReference type="Proteomes" id="UP000245890"/>
    </source>
</evidence>
<organism evidence="2 3">
    <name type="scientific">Sphingomonas pokkalii</name>
    <dbReference type="NCBI Taxonomy" id="2175090"/>
    <lineage>
        <taxon>Bacteria</taxon>
        <taxon>Pseudomonadati</taxon>
        <taxon>Pseudomonadota</taxon>
        <taxon>Alphaproteobacteria</taxon>
        <taxon>Sphingomonadales</taxon>
        <taxon>Sphingomonadaceae</taxon>
        <taxon>Sphingomonas</taxon>
    </lineage>
</organism>
<evidence type="ECO:0000313" key="2">
    <source>
        <dbReference type="EMBL" id="PVX29783.1"/>
    </source>
</evidence>
<protein>
    <submittedName>
        <fullName evidence="2">Uncharacterized protein</fullName>
    </submittedName>
</protein>
<dbReference type="Proteomes" id="UP000245890">
    <property type="component" value="Unassembled WGS sequence"/>
</dbReference>
<evidence type="ECO:0000256" key="1">
    <source>
        <dbReference type="SAM" id="Phobius"/>
    </source>
</evidence>
<proteinExistence type="predicted"/>
<gene>
    <name evidence="2" type="ORF">DD559_10970</name>
</gene>